<protein>
    <submittedName>
        <fullName evidence="1">Phage Gp19/Gp15/Gp42 family protein</fullName>
    </submittedName>
</protein>
<dbReference type="AlphaFoldDB" id="A0A9D2I2W9"/>
<name>A0A9D2I2W9_9LACT</name>
<evidence type="ECO:0000313" key="1">
    <source>
        <dbReference type="EMBL" id="HJA90849.1"/>
    </source>
</evidence>
<comment type="caution">
    <text evidence="1">The sequence shown here is derived from an EMBL/GenBank/DDBJ whole genome shotgun (WGS) entry which is preliminary data.</text>
</comment>
<organism evidence="1 2">
    <name type="scientific">Candidatus Jeotgalibaca merdavium</name>
    <dbReference type="NCBI Taxonomy" id="2838627"/>
    <lineage>
        <taxon>Bacteria</taxon>
        <taxon>Bacillati</taxon>
        <taxon>Bacillota</taxon>
        <taxon>Bacilli</taxon>
        <taxon>Lactobacillales</taxon>
        <taxon>Carnobacteriaceae</taxon>
        <taxon>Jeotgalibaca</taxon>
    </lineage>
</organism>
<gene>
    <name evidence="1" type="ORF">H9948_08685</name>
</gene>
<dbReference type="EMBL" id="DWYW01000200">
    <property type="protein sequence ID" value="HJA90849.1"/>
    <property type="molecule type" value="Genomic_DNA"/>
</dbReference>
<accession>A0A9D2I2W9</accession>
<dbReference type="Proteomes" id="UP000886856">
    <property type="component" value="Unassembled WGS sequence"/>
</dbReference>
<dbReference type="Pfam" id="PF09355">
    <property type="entry name" value="Phage_Gp19"/>
    <property type="match status" value="1"/>
</dbReference>
<evidence type="ECO:0000313" key="2">
    <source>
        <dbReference type="Proteomes" id="UP000886856"/>
    </source>
</evidence>
<reference evidence="1" key="1">
    <citation type="journal article" date="2021" name="PeerJ">
        <title>Extensive microbial diversity within the chicken gut microbiome revealed by metagenomics and culture.</title>
        <authorList>
            <person name="Gilroy R."/>
            <person name="Ravi A."/>
            <person name="Getino M."/>
            <person name="Pursley I."/>
            <person name="Horton D.L."/>
            <person name="Alikhan N.F."/>
            <person name="Baker D."/>
            <person name="Gharbi K."/>
            <person name="Hall N."/>
            <person name="Watson M."/>
            <person name="Adriaenssens E.M."/>
            <person name="Foster-Nyarko E."/>
            <person name="Jarju S."/>
            <person name="Secka A."/>
            <person name="Antonio M."/>
            <person name="Oren A."/>
            <person name="Chaudhuri R.R."/>
            <person name="La Ragione R."/>
            <person name="Hildebrand F."/>
            <person name="Pallen M.J."/>
        </authorList>
    </citation>
    <scope>NUCLEOTIDE SEQUENCE</scope>
    <source>
        <strain evidence="1">CHK171-505</strain>
    </source>
</reference>
<reference evidence="1" key="2">
    <citation type="submission" date="2021-04" db="EMBL/GenBank/DDBJ databases">
        <authorList>
            <person name="Gilroy R."/>
        </authorList>
    </citation>
    <scope>NUCLEOTIDE SEQUENCE</scope>
    <source>
        <strain evidence="1">CHK171-505</strain>
    </source>
</reference>
<proteinExistence type="predicted"/>
<sequence>MNPFATTEDLESLWRILKESEKPRATQLLIIVSDSLRIEADKVGKDLDTMVAESVSYGNVVKSVTVDVVARTLMTSTDQEPMTQFSEGALGYQQSGSFLVPGGGLFIKNSELNRLGLKRQRIGGIDFYGQNQGDDNYFN</sequence>
<dbReference type="InterPro" id="IPR018963">
    <property type="entry name" value="Mycophage_D29_Gp19"/>
</dbReference>